<dbReference type="NCBIfam" id="TIGR01954">
    <property type="entry name" value="nusA_Cterm_rpt"/>
    <property type="match status" value="1"/>
</dbReference>
<dbReference type="SMART" id="SM00316">
    <property type="entry name" value="S1"/>
    <property type="match status" value="1"/>
</dbReference>
<dbReference type="PROSITE" id="PS50084">
    <property type="entry name" value="KH_TYPE_1"/>
    <property type="match status" value="1"/>
</dbReference>
<proteinExistence type="inferred from homology"/>
<dbReference type="PANTHER" id="PTHR22648">
    <property type="entry name" value="TRANSCRIPTION TERMINATION FACTOR NUSA"/>
    <property type="match status" value="1"/>
</dbReference>
<dbReference type="Gene3D" id="3.30.1480.10">
    <property type="entry name" value="NusA, N-terminal domain"/>
    <property type="match status" value="1"/>
</dbReference>
<gene>
    <name evidence="7 10" type="primary">nusA</name>
    <name evidence="10" type="ORF">NFI95_07045</name>
</gene>
<evidence type="ECO:0000256" key="2">
    <source>
        <dbReference type="ARBA" id="ARBA00022490"/>
    </source>
</evidence>
<dbReference type="CDD" id="cd04455">
    <property type="entry name" value="S1_NusA"/>
    <property type="match status" value="1"/>
</dbReference>
<keyword evidence="2 7" id="KW-0963">Cytoplasm</keyword>
<dbReference type="Pfam" id="PF08529">
    <property type="entry name" value="NusA_N"/>
    <property type="match status" value="1"/>
</dbReference>
<evidence type="ECO:0000256" key="5">
    <source>
        <dbReference type="ARBA" id="ARBA00023015"/>
    </source>
</evidence>
<dbReference type="InterPro" id="IPR010213">
    <property type="entry name" value="TF_NusA"/>
</dbReference>
<dbReference type="InterPro" id="IPR010214">
    <property type="entry name" value="Tscrpt_termin_fac_NusA_C_rpt"/>
</dbReference>
<dbReference type="InterPro" id="IPR058582">
    <property type="entry name" value="KH_NusA_2nd"/>
</dbReference>
<dbReference type="CDD" id="cd02134">
    <property type="entry name" value="KH-II_NusA_rpt1"/>
    <property type="match status" value="1"/>
</dbReference>
<dbReference type="InterPro" id="IPR003029">
    <property type="entry name" value="S1_domain"/>
</dbReference>
<keyword evidence="5 7" id="KW-0805">Transcription regulation</keyword>
<keyword evidence="11" id="KW-1185">Reference proteome</keyword>
<dbReference type="InterPro" id="IPR013735">
    <property type="entry name" value="TF_NusA_N"/>
</dbReference>
<dbReference type="Gene3D" id="1.10.150.20">
    <property type="entry name" value="5' to 3' exonuclease, C-terminal subdomain"/>
    <property type="match status" value="2"/>
</dbReference>
<dbReference type="Pfam" id="PF00575">
    <property type="entry name" value="S1"/>
    <property type="match status" value="1"/>
</dbReference>
<feature type="domain" description="S1 motif" evidence="9">
    <location>
        <begin position="140"/>
        <end position="204"/>
    </location>
</feature>
<evidence type="ECO:0000256" key="3">
    <source>
        <dbReference type="ARBA" id="ARBA00022814"/>
    </source>
</evidence>
<dbReference type="InterPro" id="IPR004087">
    <property type="entry name" value="KH_dom"/>
</dbReference>
<dbReference type="HAMAP" id="MF_00945_B">
    <property type="entry name" value="NusA_B"/>
    <property type="match status" value="1"/>
</dbReference>
<reference evidence="10 11" key="1">
    <citation type="submission" date="2022-06" db="EMBL/GenBank/DDBJ databases">
        <title>Endosaccharibacter gen. nov., sp. nov., endophytic bacteria isolated from sugarcane.</title>
        <authorList>
            <person name="Pitiwittayakul N."/>
            <person name="Yukphan P."/>
            <person name="Charoenyingcharoen P."/>
            <person name="Tanasupawat S."/>
        </authorList>
    </citation>
    <scope>NUCLEOTIDE SEQUENCE [LARGE SCALE GENOMIC DNA]</scope>
    <source>
        <strain evidence="10 11">KSS8</strain>
    </source>
</reference>
<keyword evidence="4 7" id="KW-0694">RNA-binding</keyword>
<dbReference type="InterPro" id="IPR036555">
    <property type="entry name" value="NusA_N_sf"/>
</dbReference>
<evidence type="ECO:0000256" key="6">
    <source>
        <dbReference type="ARBA" id="ARBA00023163"/>
    </source>
</evidence>
<accession>A0ABT1W5Q7</accession>
<dbReference type="EMBL" id="JAMSKV010000004">
    <property type="protein sequence ID" value="MCQ8278202.1"/>
    <property type="molecule type" value="Genomic_DNA"/>
</dbReference>
<comment type="function">
    <text evidence="7">Participates in both transcription termination and antitermination.</text>
</comment>
<feature type="region of interest" description="Disordered" evidence="8">
    <location>
        <begin position="503"/>
        <end position="530"/>
    </location>
</feature>
<dbReference type="Gene3D" id="2.40.50.140">
    <property type="entry name" value="Nucleic acid-binding proteins"/>
    <property type="match status" value="1"/>
</dbReference>
<comment type="caution">
    <text evidence="10">The sequence shown here is derived from an EMBL/GenBank/DDBJ whole genome shotgun (WGS) entry which is preliminary data.</text>
</comment>
<feature type="compositionally biased region" description="Acidic residues" evidence="8">
    <location>
        <begin position="516"/>
        <end position="530"/>
    </location>
</feature>
<dbReference type="InterPro" id="IPR010995">
    <property type="entry name" value="DNA_repair_Rad51/TF_NusA_a-hlx"/>
</dbReference>
<dbReference type="NCBIfam" id="TIGR01953">
    <property type="entry name" value="NusA"/>
    <property type="match status" value="1"/>
</dbReference>
<sequence>MDTAVSRPELLLVADAVAREKSIDREEVLEAMEQAIQKAGRAKYGHEKDIRATIDRKTGDVRLSRWTEAVDVVENEETQIPVHIAAKFKPGIQVGEHLVDPLPPIDFGRIAAQTAKQVIVQRVREYERKRQYDEFKDRVGEIVNGTVKRTEYGNLMVEIGSAEALLRRDELIPRESFRNSDRVRAYIYDVRDEPRGPQIFLSRSHPAFLAKLFAQEVPEIYDGIIEIKAVSRDPGSRAKMAVISRDSAIDPVGACVGMRGSRVQAVVQELQGEKIDIIPWSPQAATFVVNALAPAEVSKVVMDEEAGRVEVVVPDEQLSLAIGRRGQNVRLASQLTRWDIDILTEAEESERRQEEFRRRTGTFVEALDVDDVIAGLLVTEGFNTVEELAYVPVEELGEIEGFDETVAEELIRRAEGFLNRREEELAEKHQALGVTEDLIALEVFSNQMLVTLGEKGVKSLDDLADLAGDELVEILGPDAIDEEAANEIIMQARAHWFEGEEGAAAGTETGAHDSETVEGEVAEDGETSHV</sequence>
<keyword evidence="6 7" id="KW-0804">Transcription</keyword>
<dbReference type="Pfam" id="PF14520">
    <property type="entry name" value="HHH_5"/>
    <property type="match status" value="1"/>
</dbReference>
<dbReference type="Proteomes" id="UP001524587">
    <property type="component" value="Unassembled WGS sequence"/>
</dbReference>
<dbReference type="PROSITE" id="PS50126">
    <property type="entry name" value="S1"/>
    <property type="match status" value="1"/>
</dbReference>
<dbReference type="SUPFAM" id="SSF47794">
    <property type="entry name" value="Rad51 N-terminal domain-like"/>
    <property type="match status" value="2"/>
</dbReference>
<dbReference type="SUPFAM" id="SSF69705">
    <property type="entry name" value="Transcription factor NusA, N-terminal domain"/>
    <property type="match status" value="1"/>
</dbReference>
<dbReference type="Gene3D" id="3.30.300.20">
    <property type="match status" value="2"/>
</dbReference>
<dbReference type="InterPro" id="IPR025249">
    <property type="entry name" value="TF_NusA_KH_1st"/>
</dbReference>
<dbReference type="CDD" id="cd22529">
    <property type="entry name" value="KH-II_NusA_rpt2"/>
    <property type="match status" value="1"/>
</dbReference>
<comment type="similarity">
    <text evidence="7">Belongs to the NusA family.</text>
</comment>
<evidence type="ECO:0000256" key="7">
    <source>
        <dbReference type="HAMAP-Rule" id="MF_00945"/>
    </source>
</evidence>
<comment type="subunit">
    <text evidence="7">Monomer. Binds directly to the core enzyme of the DNA-dependent RNA polymerase and to nascent RNA.</text>
</comment>
<keyword evidence="1 7" id="KW-0806">Transcription termination</keyword>
<evidence type="ECO:0000313" key="10">
    <source>
        <dbReference type="EMBL" id="MCQ8278202.1"/>
    </source>
</evidence>
<evidence type="ECO:0000256" key="8">
    <source>
        <dbReference type="SAM" id="MobiDB-lite"/>
    </source>
</evidence>
<name>A0ABT1W5Q7_9PROT</name>
<evidence type="ECO:0000313" key="11">
    <source>
        <dbReference type="Proteomes" id="UP001524587"/>
    </source>
</evidence>
<protein>
    <recommendedName>
        <fullName evidence="7">Transcription termination/antitermination protein NusA</fullName>
    </recommendedName>
</protein>
<dbReference type="Pfam" id="PF26594">
    <property type="entry name" value="KH_NusA_2nd"/>
    <property type="match status" value="1"/>
</dbReference>
<dbReference type="Pfam" id="PF13184">
    <property type="entry name" value="KH_NusA_1st"/>
    <property type="match status" value="1"/>
</dbReference>
<keyword evidence="3 7" id="KW-0889">Transcription antitermination</keyword>
<evidence type="ECO:0000256" key="1">
    <source>
        <dbReference type="ARBA" id="ARBA00022472"/>
    </source>
</evidence>
<dbReference type="SUPFAM" id="SSF54814">
    <property type="entry name" value="Prokaryotic type KH domain (KH-domain type II)"/>
    <property type="match status" value="2"/>
</dbReference>
<dbReference type="SMART" id="SM00322">
    <property type="entry name" value="KH"/>
    <property type="match status" value="2"/>
</dbReference>
<dbReference type="SUPFAM" id="SSF50249">
    <property type="entry name" value="Nucleic acid-binding proteins"/>
    <property type="match status" value="1"/>
</dbReference>
<organism evidence="10 11">
    <name type="scientific">Endosaccharibacter trunci</name>
    <dbReference type="NCBI Taxonomy" id="2812733"/>
    <lineage>
        <taxon>Bacteria</taxon>
        <taxon>Pseudomonadati</taxon>
        <taxon>Pseudomonadota</taxon>
        <taxon>Alphaproteobacteria</taxon>
        <taxon>Acetobacterales</taxon>
        <taxon>Acetobacteraceae</taxon>
        <taxon>Endosaccharibacter</taxon>
    </lineage>
</organism>
<dbReference type="InterPro" id="IPR009019">
    <property type="entry name" value="KH_sf_prok-type"/>
</dbReference>
<comment type="subcellular location">
    <subcellularLocation>
        <location evidence="7">Cytoplasm</location>
    </subcellularLocation>
</comment>
<dbReference type="InterPro" id="IPR012340">
    <property type="entry name" value="NA-bd_OB-fold"/>
</dbReference>
<evidence type="ECO:0000259" key="9">
    <source>
        <dbReference type="PROSITE" id="PS50126"/>
    </source>
</evidence>
<dbReference type="PANTHER" id="PTHR22648:SF0">
    <property type="entry name" value="TRANSCRIPTION TERMINATION_ANTITERMINATION PROTEIN NUSA"/>
    <property type="match status" value="1"/>
</dbReference>
<dbReference type="InterPro" id="IPR015946">
    <property type="entry name" value="KH_dom-like_a/b"/>
</dbReference>
<dbReference type="InterPro" id="IPR030842">
    <property type="entry name" value="TF_NusA_bacterial"/>
</dbReference>
<dbReference type="RefSeq" id="WP_422863664.1">
    <property type="nucleotide sequence ID" value="NZ_JAMSKV010000004.1"/>
</dbReference>
<evidence type="ECO:0000256" key="4">
    <source>
        <dbReference type="ARBA" id="ARBA00022884"/>
    </source>
</evidence>